<keyword evidence="2" id="KW-1185">Reference proteome</keyword>
<name>A0A8R7PS87_TRIUA</name>
<dbReference type="AlphaFoldDB" id="A0A8R7PS87"/>
<sequence length="59" mass="6456">MVQRNKSSTRNSKTILCMRTASKGAPFSPTTNNVELNISSRVIQSATKTCAPPWFLVGE</sequence>
<accession>A0A8R7PS87</accession>
<proteinExistence type="predicted"/>
<evidence type="ECO:0000313" key="1">
    <source>
        <dbReference type="EnsemblPlants" id="TuG1812G0300002788.01.T01.cds316084"/>
    </source>
</evidence>
<evidence type="ECO:0000313" key="2">
    <source>
        <dbReference type="Proteomes" id="UP000015106"/>
    </source>
</evidence>
<dbReference type="Proteomes" id="UP000015106">
    <property type="component" value="Chromosome 3"/>
</dbReference>
<reference evidence="2" key="1">
    <citation type="journal article" date="2013" name="Nature">
        <title>Draft genome of the wheat A-genome progenitor Triticum urartu.</title>
        <authorList>
            <person name="Ling H.Q."/>
            <person name="Zhao S."/>
            <person name="Liu D."/>
            <person name="Wang J."/>
            <person name="Sun H."/>
            <person name="Zhang C."/>
            <person name="Fan H."/>
            <person name="Li D."/>
            <person name="Dong L."/>
            <person name="Tao Y."/>
            <person name="Gao C."/>
            <person name="Wu H."/>
            <person name="Li Y."/>
            <person name="Cui Y."/>
            <person name="Guo X."/>
            <person name="Zheng S."/>
            <person name="Wang B."/>
            <person name="Yu K."/>
            <person name="Liang Q."/>
            <person name="Yang W."/>
            <person name="Lou X."/>
            <person name="Chen J."/>
            <person name="Feng M."/>
            <person name="Jian J."/>
            <person name="Zhang X."/>
            <person name="Luo G."/>
            <person name="Jiang Y."/>
            <person name="Liu J."/>
            <person name="Wang Z."/>
            <person name="Sha Y."/>
            <person name="Zhang B."/>
            <person name="Wu H."/>
            <person name="Tang D."/>
            <person name="Shen Q."/>
            <person name="Xue P."/>
            <person name="Zou S."/>
            <person name="Wang X."/>
            <person name="Liu X."/>
            <person name="Wang F."/>
            <person name="Yang Y."/>
            <person name="An X."/>
            <person name="Dong Z."/>
            <person name="Zhang K."/>
            <person name="Zhang X."/>
            <person name="Luo M.C."/>
            <person name="Dvorak J."/>
            <person name="Tong Y."/>
            <person name="Wang J."/>
            <person name="Yang H."/>
            <person name="Li Z."/>
            <person name="Wang D."/>
            <person name="Zhang A."/>
            <person name="Wang J."/>
        </authorList>
    </citation>
    <scope>NUCLEOTIDE SEQUENCE</scope>
    <source>
        <strain evidence="2">cv. G1812</strain>
    </source>
</reference>
<dbReference type="Gramene" id="TuG1812G0300002788.01.T01">
    <property type="protein sequence ID" value="TuG1812G0300002788.01.T01.cds316084"/>
    <property type="gene ID" value="TuG1812G0300002788.01"/>
</dbReference>
<protein>
    <submittedName>
        <fullName evidence="1">Uncharacterized protein</fullName>
    </submittedName>
</protein>
<reference evidence="1" key="2">
    <citation type="submission" date="2018-03" db="EMBL/GenBank/DDBJ databases">
        <title>The Triticum urartu genome reveals the dynamic nature of wheat genome evolution.</title>
        <authorList>
            <person name="Ling H."/>
            <person name="Ma B."/>
            <person name="Shi X."/>
            <person name="Liu H."/>
            <person name="Dong L."/>
            <person name="Sun H."/>
            <person name="Cao Y."/>
            <person name="Gao Q."/>
            <person name="Zheng S."/>
            <person name="Li Y."/>
            <person name="Yu Y."/>
            <person name="Du H."/>
            <person name="Qi M."/>
            <person name="Li Y."/>
            <person name="Yu H."/>
            <person name="Cui Y."/>
            <person name="Wang N."/>
            <person name="Chen C."/>
            <person name="Wu H."/>
            <person name="Zhao Y."/>
            <person name="Zhang J."/>
            <person name="Li Y."/>
            <person name="Zhou W."/>
            <person name="Zhang B."/>
            <person name="Hu W."/>
            <person name="Eijk M."/>
            <person name="Tang J."/>
            <person name="Witsenboer H."/>
            <person name="Zhao S."/>
            <person name="Li Z."/>
            <person name="Zhang A."/>
            <person name="Wang D."/>
            <person name="Liang C."/>
        </authorList>
    </citation>
    <scope>NUCLEOTIDE SEQUENCE [LARGE SCALE GENOMIC DNA]</scope>
    <source>
        <strain evidence="1">cv. G1812</strain>
    </source>
</reference>
<dbReference type="EnsemblPlants" id="TuG1812G0300002788.01.T01">
    <property type="protein sequence ID" value="TuG1812G0300002788.01.T01.cds316084"/>
    <property type="gene ID" value="TuG1812G0300002788.01"/>
</dbReference>
<reference evidence="1" key="3">
    <citation type="submission" date="2022-06" db="UniProtKB">
        <authorList>
            <consortium name="EnsemblPlants"/>
        </authorList>
    </citation>
    <scope>IDENTIFICATION</scope>
</reference>
<organism evidence="1 2">
    <name type="scientific">Triticum urartu</name>
    <name type="common">Red wild einkorn</name>
    <name type="synonym">Crithodium urartu</name>
    <dbReference type="NCBI Taxonomy" id="4572"/>
    <lineage>
        <taxon>Eukaryota</taxon>
        <taxon>Viridiplantae</taxon>
        <taxon>Streptophyta</taxon>
        <taxon>Embryophyta</taxon>
        <taxon>Tracheophyta</taxon>
        <taxon>Spermatophyta</taxon>
        <taxon>Magnoliopsida</taxon>
        <taxon>Liliopsida</taxon>
        <taxon>Poales</taxon>
        <taxon>Poaceae</taxon>
        <taxon>BOP clade</taxon>
        <taxon>Pooideae</taxon>
        <taxon>Triticodae</taxon>
        <taxon>Triticeae</taxon>
        <taxon>Triticinae</taxon>
        <taxon>Triticum</taxon>
    </lineage>
</organism>